<accession>A0ABR8UC18</accession>
<dbReference type="CDD" id="cd04238">
    <property type="entry name" value="AAK_NAGK-like"/>
    <property type="match status" value="1"/>
</dbReference>
<dbReference type="PANTHER" id="PTHR23342">
    <property type="entry name" value="N-ACETYLGLUTAMATE SYNTHASE"/>
    <property type="match status" value="1"/>
</dbReference>
<evidence type="ECO:0000256" key="1">
    <source>
        <dbReference type="ARBA" id="ARBA00004828"/>
    </source>
</evidence>
<evidence type="ECO:0000256" key="7">
    <source>
        <dbReference type="ARBA" id="ARBA00022840"/>
    </source>
</evidence>
<evidence type="ECO:0000256" key="8">
    <source>
        <dbReference type="ARBA" id="ARBA00048141"/>
    </source>
</evidence>
<reference evidence="11 12" key="1">
    <citation type="submission" date="2020-08" db="EMBL/GenBank/DDBJ databases">
        <title>A Genomic Blueprint of the Chicken Gut Microbiome.</title>
        <authorList>
            <person name="Gilroy R."/>
            <person name="Ravi A."/>
            <person name="Getino M."/>
            <person name="Pursley I."/>
            <person name="Horton D.L."/>
            <person name="Alikhan N.-F."/>
            <person name="Baker D."/>
            <person name="Gharbi K."/>
            <person name="Hall N."/>
            <person name="Watson M."/>
            <person name="Adriaenssens E.M."/>
            <person name="Foster-Nyarko E."/>
            <person name="Jarju S."/>
            <person name="Secka A."/>
            <person name="Antonio M."/>
            <person name="Oren A."/>
            <person name="Chaudhuri R."/>
            <person name="La Ragione R.M."/>
            <person name="Hildebrand F."/>
            <person name="Pallen M.J."/>
        </authorList>
    </citation>
    <scope>NUCLEOTIDE SEQUENCE [LARGE SCALE GENOMIC DNA]</scope>
    <source>
        <strain evidence="11 12">Sa2YVA2</strain>
    </source>
</reference>
<dbReference type="PANTHER" id="PTHR23342:SF0">
    <property type="entry name" value="N-ACETYLGLUTAMATE SYNTHASE, MITOCHONDRIAL"/>
    <property type="match status" value="1"/>
</dbReference>
<dbReference type="SUPFAM" id="SSF53633">
    <property type="entry name" value="Carbamate kinase-like"/>
    <property type="match status" value="1"/>
</dbReference>
<keyword evidence="6 9" id="KW-0418">Kinase</keyword>
<evidence type="ECO:0000313" key="12">
    <source>
        <dbReference type="Proteomes" id="UP000626786"/>
    </source>
</evidence>
<dbReference type="InterPro" id="IPR036393">
    <property type="entry name" value="AceGlu_kinase-like_sf"/>
</dbReference>
<dbReference type="RefSeq" id="WP_191695394.1">
    <property type="nucleotide sequence ID" value="NZ_JACSQN010000012.1"/>
</dbReference>
<dbReference type="EC" id="2.7.2.8" evidence="9"/>
<comment type="subcellular location">
    <subcellularLocation>
        <location evidence="9">Cytoplasm</location>
    </subcellularLocation>
</comment>
<evidence type="ECO:0000256" key="5">
    <source>
        <dbReference type="ARBA" id="ARBA00022741"/>
    </source>
</evidence>
<feature type="domain" description="Aspartate/glutamate/uridylate kinase" evidence="10">
    <location>
        <begin position="13"/>
        <end position="244"/>
    </location>
</feature>
<protein>
    <recommendedName>
        <fullName evidence="9">Acetylglutamate kinase</fullName>
        <ecNumber evidence="9">2.7.2.8</ecNumber>
    </recommendedName>
    <alternativeName>
        <fullName evidence="9">N-acetyl-L-glutamate 5-phosphotransferase</fullName>
    </alternativeName>
    <alternativeName>
        <fullName evidence="9">NAG kinase</fullName>
        <shortName evidence="9">NAGK</shortName>
    </alternativeName>
</protein>
<dbReference type="InterPro" id="IPR004662">
    <property type="entry name" value="AcgluKinase_fam"/>
</dbReference>
<feature type="binding site" evidence="9">
    <location>
        <begin position="51"/>
        <end position="52"/>
    </location>
    <ligand>
        <name>substrate</name>
    </ligand>
</feature>
<evidence type="ECO:0000256" key="2">
    <source>
        <dbReference type="ARBA" id="ARBA00022571"/>
    </source>
</evidence>
<evidence type="ECO:0000256" key="9">
    <source>
        <dbReference type="HAMAP-Rule" id="MF_00082"/>
    </source>
</evidence>
<dbReference type="GO" id="GO:0003991">
    <property type="term" value="F:acetylglutamate kinase activity"/>
    <property type="evidence" value="ECO:0007669"/>
    <property type="project" value="UniProtKB-EC"/>
</dbReference>
<keyword evidence="3 9" id="KW-0028">Amino-acid biosynthesis</keyword>
<dbReference type="EMBL" id="JACSQN010000012">
    <property type="protein sequence ID" value="MBD7985571.1"/>
    <property type="molecule type" value="Genomic_DNA"/>
</dbReference>
<dbReference type="NCBIfam" id="TIGR00761">
    <property type="entry name" value="argB"/>
    <property type="match status" value="1"/>
</dbReference>
<keyword evidence="12" id="KW-1185">Reference proteome</keyword>
<feature type="site" description="Transition state stabilizer" evidence="9">
    <location>
        <position position="225"/>
    </location>
</feature>
<keyword evidence="9" id="KW-0963">Cytoplasm</keyword>
<sequence length="259" mass="27584">MTMSKSMQHIDHKRTVIKLGGSMLSGLSDVFFSKFVQLQKEGHELVIVHGGGPFINSALIEKGIKSHIDEGIRVTCEKSMEIVKSVLIGKVNTSLVHQLNDKGIKAIGLNGFDGNLLPCTVLNEERFGFVGKITKVNEEVLVSLLEAGLVPVVSCIGSTQCGTALNINADTVASEIALALRANSLILVTDTPGIQVGNEMQQNASPASIEQWIVEGEIYGGMIPKVNAALACLHAGIPQVHIADQHLNGTVIGFEEALI</sequence>
<gene>
    <name evidence="9 11" type="primary">argB</name>
    <name evidence="11" type="ORF">H9649_13330</name>
</gene>
<evidence type="ECO:0000256" key="4">
    <source>
        <dbReference type="ARBA" id="ARBA00022679"/>
    </source>
</evidence>
<feature type="binding site" evidence="9">
    <location>
        <position position="166"/>
    </location>
    <ligand>
        <name>substrate</name>
    </ligand>
</feature>
<organism evidence="11 12">
    <name type="scientific">Sporosarcina quadrami</name>
    <dbReference type="NCBI Taxonomy" id="2762234"/>
    <lineage>
        <taxon>Bacteria</taxon>
        <taxon>Bacillati</taxon>
        <taxon>Bacillota</taxon>
        <taxon>Bacilli</taxon>
        <taxon>Bacillales</taxon>
        <taxon>Caryophanaceae</taxon>
        <taxon>Sporosarcina</taxon>
    </lineage>
</organism>
<keyword evidence="4 9" id="KW-0808">Transferase</keyword>
<dbReference type="InterPro" id="IPR001048">
    <property type="entry name" value="Asp/Glu/Uridylate_kinase"/>
</dbReference>
<evidence type="ECO:0000256" key="3">
    <source>
        <dbReference type="ARBA" id="ARBA00022605"/>
    </source>
</evidence>
<dbReference type="Proteomes" id="UP000626786">
    <property type="component" value="Unassembled WGS sequence"/>
</dbReference>
<name>A0ABR8UC18_9BACL</name>
<keyword evidence="2 9" id="KW-0055">Arginine biosynthesis</keyword>
<dbReference type="PRINTS" id="PR01469">
    <property type="entry name" value="CARBMTKINASE"/>
</dbReference>
<feature type="site" description="Transition state stabilizer" evidence="9">
    <location>
        <position position="18"/>
    </location>
</feature>
<dbReference type="InterPro" id="IPR037528">
    <property type="entry name" value="ArgB"/>
</dbReference>
<keyword evidence="7 9" id="KW-0067">ATP-binding</keyword>
<dbReference type="PIRSF" id="PIRSF000728">
    <property type="entry name" value="NAGK"/>
    <property type="match status" value="1"/>
</dbReference>
<comment type="similarity">
    <text evidence="9">Belongs to the acetylglutamate kinase family. ArgB subfamily.</text>
</comment>
<comment type="pathway">
    <text evidence="1 9">Amino-acid biosynthesis; L-arginine biosynthesis; N(2)-acetyl-L-ornithine from L-glutamate: step 2/4.</text>
</comment>
<evidence type="ECO:0000313" key="11">
    <source>
        <dbReference type="EMBL" id="MBD7985571.1"/>
    </source>
</evidence>
<proteinExistence type="inferred from homology"/>
<comment type="function">
    <text evidence="9">Catalyzes the ATP-dependent phosphorylation of N-acetyl-L-glutamate.</text>
</comment>
<comment type="catalytic activity">
    <reaction evidence="8 9">
        <text>N-acetyl-L-glutamate + ATP = N-acetyl-L-glutamyl 5-phosphate + ADP</text>
        <dbReference type="Rhea" id="RHEA:14629"/>
        <dbReference type="ChEBI" id="CHEBI:30616"/>
        <dbReference type="ChEBI" id="CHEBI:44337"/>
        <dbReference type="ChEBI" id="CHEBI:57936"/>
        <dbReference type="ChEBI" id="CHEBI:456216"/>
        <dbReference type="EC" id="2.7.2.8"/>
    </reaction>
</comment>
<feature type="binding site" evidence="9">
    <location>
        <position position="73"/>
    </location>
    <ligand>
        <name>substrate</name>
    </ligand>
</feature>
<comment type="caution">
    <text evidence="11">The sequence shown here is derived from an EMBL/GenBank/DDBJ whole genome shotgun (WGS) entry which is preliminary data.</text>
</comment>
<dbReference type="Pfam" id="PF00696">
    <property type="entry name" value="AA_kinase"/>
    <property type="match status" value="1"/>
</dbReference>
<evidence type="ECO:0000256" key="6">
    <source>
        <dbReference type="ARBA" id="ARBA00022777"/>
    </source>
</evidence>
<dbReference type="HAMAP" id="MF_00082">
    <property type="entry name" value="ArgB"/>
    <property type="match status" value="1"/>
</dbReference>
<dbReference type="Gene3D" id="3.40.1160.10">
    <property type="entry name" value="Acetylglutamate kinase-like"/>
    <property type="match status" value="1"/>
</dbReference>
<keyword evidence="5 9" id="KW-0547">Nucleotide-binding</keyword>
<evidence type="ECO:0000259" key="10">
    <source>
        <dbReference type="Pfam" id="PF00696"/>
    </source>
</evidence>